<feature type="region of interest" description="Disordered" evidence="5">
    <location>
        <begin position="182"/>
        <end position="206"/>
    </location>
</feature>
<evidence type="ECO:0000259" key="6">
    <source>
        <dbReference type="PROSITE" id="PS51519"/>
    </source>
</evidence>
<evidence type="ECO:0000256" key="3">
    <source>
        <dbReference type="ARBA" id="ARBA00023163"/>
    </source>
</evidence>
<feature type="compositionally biased region" description="Basic and acidic residues" evidence="5">
    <location>
        <begin position="187"/>
        <end position="201"/>
    </location>
</feature>
<reference evidence="7" key="1">
    <citation type="submission" date="2020-10" db="EMBL/GenBank/DDBJ databases">
        <authorList>
            <person name="Han B."/>
            <person name="Lu T."/>
            <person name="Zhao Q."/>
            <person name="Huang X."/>
            <person name="Zhao Y."/>
        </authorList>
    </citation>
    <scope>NUCLEOTIDE SEQUENCE</scope>
</reference>
<dbReference type="AlphaFoldDB" id="A0A811P5A0"/>
<feature type="compositionally biased region" description="Low complexity" evidence="5">
    <location>
        <begin position="93"/>
        <end position="110"/>
    </location>
</feature>
<evidence type="ECO:0000256" key="1">
    <source>
        <dbReference type="ARBA" id="ARBA00023015"/>
    </source>
</evidence>
<dbReference type="InterPro" id="IPR003035">
    <property type="entry name" value="RWP-RK_dom"/>
</dbReference>
<proteinExistence type="predicted"/>
<keyword evidence="8" id="KW-1185">Reference proteome</keyword>
<accession>A0A811P5A0</accession>
<dbReference type="OrthoDB" id="6270329at2759"/>
<name>A0A811P5A0_9POAL</name>
<evidence type="ECO:0000256" key="5">
    <source>
        <dbReference type="SAM" id="MobiDB-lite"/>
    </source>
</evidence>
<protein>
    <recommendedName>
        <fullName evidence="6">RWP-RK domain-containing protein</fullName>
    </recommendedName>
</protein>
<evidence type="ECO:0000313" key="8">
    <source>
        <dbReference type="Proteomes" id="UP000604825"/>
    </source>
</evidence>
<feature type="region of interest" description="Disordered" evidence="5">
    <location>
        <begin position="93"/>
        <end position="143"/>
    </location>
</feature>
<comment type="caution">
    <text evidence="7">The sequence shown here is derived from an EMBL/GenBank/DDBJ whole genome shotgun (WGS) entry which is preliminary data.</text>
</comment>
<keyword evidence="2" id="KW-0238">DNA-binding</keyword>
<dbReference type="GO" id="GO:0003677">
    <property type="term" value="F:DNA binding"/>
    <property type="evidence" value="ECO:0007669"/>
    <property type="project" value="UniProtKB-KW"/>
</dbReference>
<dbReference type="Proteomes" id="UP000604825">
    <property type="component" value="Unassembled WGS sequence"/>
</dbReference>
<keyword evidence="1" id="KW-0805">Transcription regulation</keyword>
<dbReference type="Pfam" id="PF02042">
    <property type="entry name" value="RWP-RK"/>
    <property type="match status" value="1"/>
</dbReference>
<evidence type="ECO:0000256" key="4">
    <source>
        <dbReference type="ARBA" id="ARBA00023242"/>
    </source>
</evidence>
<dbReference type="PROSITE" id="PS51519">
    <property type="entry name" value="RWP_RK"/>
    <property type="match status" value="1"/>
</dbReference>
<evidence type="ECO:0000256" key="2">
    <source>
        <dbReference type="ARBA" id="ARBA00023125"/>
    </source>
</evidence>
<feature type="domain" description="RWP-RK" evidence="6">
    <location>
        <begin position="3"/>
        <end position="88"/>
    </location>
</feature>
<keyword evidence="3" id="KW-0804">Transcription</keyword>
<dbReference type="PANTHER" id="PTHR48460">
    <property type="entry name" value="RWP-RK DOMAIN-CONTAINING PROTEIN"/>
    <property type="match status" value="1"/>
</dbReference>
<sequence>MASDAPAQQPAPQQKPTRVSLSYEEISKLFSLPIAEAASILGVCTSVLKRICRTHGIVRWPYRKLVSGKAGDDTKGPDRDKAKELLELSKIAKQKASSASGPSIVSSSTSQGVAKSQQGSSKAGQISVSPPAGKQNASPSLAHGSQAKAIPSYMDDFKYGFPSSGLSCETMKWWGTSSDTDCVPAKDGSHEAHESTTHEPAKDDDELDWGADEADAEADGAVTAEASAQLCSLRRKAVDDGRKLLNGDNRRGQEFSRLNKRQKLALAQNQGFQMLKIYIWLKSIQSFHAKWAKLVLQGKGTNVDGNKRKSKGQRQIEKAYSIDKEEQSKQGICIQHLLRAAGGIGFWIYLIGGYGTSTWVK</sequence>
<keyword evidence="4" id="KW-0539">Nucleus</keyword>
<dbReference type="PANTHER" id="PTHR48460:SF1">
    <property type="entry name" value="RWP-RK DOMAIN-CONTAINING PROTEIN"/>
    <property type="match status" value="1"/>
</dbReference>
<evidence type="ECO:0000313" key="7">
    <source>
        <dbReference type="EMBL" id="CAD6233732.1"/>
    </source>
</evidence>
<dbReference type="EMBL" id="CAJGYO010000005">
    <property type="protein sequence ID" value="CAD6233732.1"/>
    <property type="molecule type" value="Genomic_DNA"/>
</dbReference>
<feature type="compositionally biased region" description="Polar residues" evidence="5">
    <location>
        <begin position="111"/>
        <end position="128"/>
    </location>
</feature>
<gene>
    <name evidence="7" type="ORF">NCGR_LOCUS23014</name>
</gene>
<organism evidence="7 8">
    <name type="scientific">Miscanthus lutarioriparius</name>
    <dbReference type="NCBI Taxonomy" id="422564"/>
    <lineage>
        <taxon>Eukaryota</taxon>
        <taxon>Viridiplantae</taxon>
        <taxon>Streptophyta</taxon>
        <taxon>Embryophyta</taxon>
        <taxon>Tracheophyta</taxon>
        <taxon>Spermatophyta</taxon>
        <taxon>Magnoliopsida</taxon>
        <taxon>Liliopsida</taxon>
        <taxon>Poales</taxon>
        <taxon>Poaceae</taxon>
        <taxon>PACMAD clade</taxon>
        <taxon>Panicoideae</taxon>
        <taxon>Andropogonodae</taxon>
        <taxon>Andropogoneae</taxon>
        <taxon>Saccharinae</taxon>
        <taxon>Miscanthus</taxon>
    </lineage>
</organism>